<name>W2SDU6_CYPE1</name>
<accession>W2SDU6</accession>
<dbReference type="EMBL" id="KB822711">
    <property type="protein sequence ID" value="ETN46223.1"/>
    <property type="molecule type" value="Genomic_DNA"/>
</dbReference>
<protein>
    <submittedName>
        <fullName evidence="1">Uncharacterized protein</fullName>
    </submittedName>
</protein>
<proteinExistence type="predicted"/>
<dbReference type="Proteomes" id="UP000030752">
    <property type="component" value="Unassembled WGS sequence"/>
</dbReference>
<evidence type="ECO:0000313" key="2">
    <source>
        <dbReference type="Proteomes" id="UP000030752"/>
    </source>
</evidence>
<dbReference type="VEuPathDB" id="FungiDB:HMPREF1541_00407"/>
<dbReference type="InParanoid" id="W2SDU6"/>
<evidence type="ECO:0000313" key="1">
    <source>
        <dbReference type="EMBL" id="ETN46223.1"/>
    </source>
</evidence>
<reference evidence="1 2" key="1">
    <citation type="submission" date="2013-03" db="EMBL/GenBank/DDBJ databases">
        <title>The Genome Sequence of Phialophora europaea CBS 101466.</title>
        <authorList>
            <consortium name="The Broad Institute Genomics Platform"/>
            <person name="Cuomo C."/>
            <person name="de Hoog S."/>
            <person name="Gorbushina A."/>
            <person name="Walker B."/>
            <person name="Young S.K."/>
            <person name="Zeng Q."/>
            <person name="Gargeya S."/>
            <person name="Fitzgerald M."/>
            <person name="Haas B."/>
            <person name="Abouelleil A."/>
            <person name="Allen A.W."/>
            <person name="Alvarado L."/>
            <person name="Arachchi H.M."/>
            <person name="Berlin A.M."/>
            <person name="Chapman S.B."/>
            <person name="Gainer-Dewar J."/>
            <person name="Goldberg J."/>
            <person name="Griggs A."/>
            <person name="Gujja S."/>
            <person name="Hansen M."/>
            <person name="Howarth C."/>
            <person name="Imamovic A."/>
            <person name="Ireland A."/>
            <person name="Larimer J."/>
            <person name="McCowan C."/>
            <person name="Murphy C."/>
            <person name="Pearson M."/>
            <person name="Poon T.W."/>
            <person name="Priest M."/>
            <person name="Roberts A."/>
            <person name="Saif S."/>
            <person name="Shea T."/>
            <person name="Sisk P."/>
            <person name="Sykes S."/>
            <person name="Wortman J."/>
            <person name="Nusbaum C."/>
            <person name="Birren B."/>
        </authorList>
    </citation>
    <scope>NUCLEOTIDE SEQUENCE [LARGE SCALE GENOMIC DNA]</scope>
    <source>
        <strain evidence="1 2">CBS 101466</strain>
    </source>
</reference>
<gene>
    <name evidence="1" type="ORF">HMPREF1541_00407</name>
</gene>
<dbReference type="GeneID" id="19967746"/>
<dbReference type="AlphaFoldDB" id="W2SDU6"/>
<sequence>MDEVGEDGAASLEEDVLGLVNRVVNVLNEADDVVVAASACAAELEVDELVTDGESELEATGELGINEELSEGLIELEVTEALIEGEILELANELVASSGDARLELLLNVALLVLVERSAGSTAKDVAAVDELEDMDVLVGTASVLLALGDGTVLVSTGGDGLELIEPSCGVLEAVMLLVMNPCASIVSVLAELEVATPEKLDSDDDKVTAEELLEASALDSDRLGVLVGSGDNVADAGETELDDTSVVKEPTSVETVLDVPAVNLVSLEVVSIRLLEPSESVSLLVVDSSAGSTIIEAVVVTIDELALVSIIAAGSVPDGDESEVDSELAVIVALCDGDGSPAVIVDESNNVVVLLKPRSKLVLVNNKLSVVELWLGPSSVVLGEGIVPRDSTNVVTVMLDSSVVLNGDKLIEVIVESDSSWVVLDKELLLKGSVTVVSMMLELFSPSIVSEEK</sequence>
<organism evidence="1 2">
    <name type="scientific">Cyphellophora europaea (strain CBS 101466)</name>
    <name type="common">Phialophora europaea</name>
    <dbReference type="NCBI Taxonomy" id="1220924"/>
    <lineage>
        <taxon>Eukaryota</taxon>
        <taxon>Fungi</taxon>
        <taxon>Dikarya</taxon>
        <taxon>Ascomycota</taxon>
        <taxon>Pezizomycotina</taxon>
        <taxon>Eurotiomycetes</taxon>
        <taxon>Chaetothyriomycetidae</taxon>
        <taxon>Chaetothyriales</taxon>
        <taxon>Cyphellophoraceae</taxon>
        <taxon>Cyphellophora</taxon>
    </lineage>
</organism>
<dbReference type="HOGENOM" id="CLU_602717_0_0_1"/>
<dbReference type="RefSeq" id="XP_008710935.1">
    <property type="nucleotide sequence ID" value="XM_008712713.1"/>
</dbReference>
<keyword evidence="2" id="KW-1185">Reference proteome</keyword>